<dbReference type="AlphaFoldDB" id="A0A1C5I7G4"/>
<gene>
    <name evidence="2" type="ORF">GA0074704_2993</name>
</gene>
<name>A0A1C5I7G4_9ACTN</name>
<feature type="transmembrane region" description="Helical" evidence="1">
    <location>
        <begin position="239"/>
        <end position="262"/>
    </location>
</feature>
<proteinExistence type="predicted"/>
<feature type="transmembrane region" description="Helical" evidence="1">
    <location>
        <begin position="324"/>
        <end position="347"/>
    </location>
</feature>
<keyword evidence="1" id="KW-0472">Membrane</keyword>
<feature type="transmembrane region" description="Helical" evidence="1">
    <location>
        <begin position="290"/>
        <end position="312"/>
    </location>
</feature>
<dbReference type="PANTHER" id="PTHR36840">
    <property type="entry name" value="BLL5714 PROTEIN"/>
    <property type="match status" value="1"/>
</dbReference>
<dbReference type="PANTHER" id="PTHR36840:SF1">
    <property type="entry name" value="BLL5714 PROTEIN"/>
    <property type="match status" value="1"/>
</dbReference>
<feature type="transmembrane region" description="Helical" evidence="1">
    <location>
        <begin position="84"/>
        <end position="104"/>
    </location>
</feature>
<evidence type="ECO:0000256" key="1">
    <source>
        <dbReference type="SAM" id="Phobius"/>
    </source>
</evidence>
<feature type="transmembrane region" description="Helical" evidence="1">
    <location>
        <begin position="116"/>
        <end position="136"/>
    </location>
</feature>
<sequence>MPPRLRRSRWLLPVAPGSRVTRLELFYDLIFVFAFLNVTGLAARHPTPRSLYAGAVVLALLWWCWTGFVALSNTVRADHGVIPLVGMAIMTGVFVLAITIPQAFVDQPDDLPGPLVFAVAYLFVRAVTVAGFLLVLTSAGHTRGQFAVLTVPALVAAVLVVLSVVLPRWIPAEAVTGTRLALWSAALLAEYSVGLVLPYARWSVASAAHWAERHGLIVLIALGEAVISLGIGPGRFDRLALTIPVIAACALGIVLIAALWWLHFDTLSPSVEQTLHRVRDLSRVPLARDVFTYLHLVLIFGVVSTALGLKLVLETLAMPGADRLPWSAVGTLYAGVLLYVLAGVAIGLRLSRRPRPSDLTAAAVVVALIGPATFVDPLVALAALTTVCCALAVVQRFTGKVARQRVKAMVRAEEQVAEEAVSRWRRERL</sequence>
<keyword evidence="1" id="KW-1133">Transmembrane helix</keyword>
<dbReference type="Pfam" id="PF06772">
    <property type="entry name" value="LtrA"/>
    <property type="match status" value="1"/>
</dbReference>
<keyword evidence="1" id="KW-0812">Transmembrane</keyword>
<dbReference type="Proteomes" id="UP000198210">
    <property type="component" value="Chromosome I"/>
</dbReference>
<keyword evidence="3" id="KW-1185">Reference proteome</keyword>
<feature type="transmembrane region" description="Helical" evidence="1">
    <location>
        <begin position="148"/>
        <end position="170"/>
    </location>
</feature>
<dbReference type="EMBL" id="LT607751">
    <property type="protein sequence ID" value="SCG53851.1"/>
    <property type="molecule type" value="Genomic_DNA"/>
</dbReference>
<accession>A0A1C5I7G4</accession>
<dbReference type="InterPro" id="IPR010640">
    <property type="entry name" value="Low_temperature_requirement_A"/>
</dbReference>
<feature type="transmembrane region" description="Helical" evidence="1">
    <location>
        <begin position="214"/>
        <end position="233"/>
    </location>
</feature>
<reference evidence="2 3" key="1">
    <citation type="submission" date="2016-06" db="EMBL/GenBank/DDBJ databases">
        <authorList>
            <person name="Kjaerup R.B."/>
            <person name="Dalgaard T.S."/>
            <person name="Juul-Madsen H.R."/>
        </authorList>
    </citation>
    <scope>NUCLEOTIDE SEQUENCE [LARGE SCALE GENOMIC DNA]</scope>
    <source>
        <strain evidence="2 3">DSM 45097</strain>
    </source>
</reference>
<evidence type="ECO:0000313" key="2">
    <source>
        <dbReference type="EMBL" id="SCG53851.1"/>
    </source>
</evidence>
<feature type="transmembrane region" description="Helical" evidence="1">
    <location>
        <begin position="51"/>
        <end position="72"/>
    </location>
</feature>
<organism evidence="2 3">
    <name type="scientific">Micromonospora siamensis</name>
    <dbReference type="NCBI Taxonomy" id="299152"/>
    <lineage>
        <taxon>Bacteria</taxon>
        <taxon>Bacillati</taxon>
        <taxon>Actinomycetota</taxon>
        <taxon>Actinomycetes</taxon>
        <taxon>Micromonosporales</taxon>
        <taxon>Micromonosporaceae</taxon>
        <taxon>Micromonospora</taxon>
    </lineage>
</organism>
<feature type="transmembrane region" description="Helical" evidence="1">
    <location>
        <begin position="25"/>
        <end position="45"/>
    </location>
</feature>
<feature type="transmembrane region" description="Helical" evidence="1">
    <location>
        <begin position="359"/>
        <end position="375"/>
    </location>
</feature>
<protein>
    <submittedName>
        <fullName evidence="2">Low temperature requirement protein LtrA</fullName>
    </submittedName>
</protein>
<evidence type="ECO:0000313" key="3">
    <source>
        <dbReference type="Proteomes" id="UP000198210"/>
    </source>
</evidence>